<dbReference type="RefSeq" id="WP_367723293.1">
    <property type="nucleotide sequence ID" value="NZ_JBFOCI010000002.1"/>
</dbReference>
<evidence type="ECO:0000256" key="2">
    <source>
        <dbReference type="ARBA" id="ARBA00023315"/>
    </source>
</evidence>
<dbReference type="CDD" id="cd04301">
    <property type="entry name" value="NAT_SF"/>
    <property type="match status" value="1"/>
</dbReference>
<dbReference type="SUPFAM" id="SSF55729">
    <property type="entry name" value="Acyl-CoA N-acyltransferases (Nat)"/>
    <property type="match status" value="1"/>
</dbReference>
<feature type="domain" description="N-acetyltransferase" evidence="3">
    <location>
        <begin position="13"/>
        <end position="163"/>
    </location>
</feature>
<comment type="caution">
    <text evidence="4">The sequence shown here is derived from an EMBL/GenBank/DDBJ whole genome shotgun (WGS) entry which is preliminary data.</text>
</comment>
<evidence type="ECO:0000313" key="4">
    <source>
        <dbReference type="EMBL" id="MEW9806223.1"/>
    </source>
</evidence>
<dbReference type="GO" id="GO:0016746">
    <property type="term" value="F:acyltransferase activity"/>
    <property type="evidence" value="ECO:0007669"/>
    <property type="project" value="UniProtKB-KW"/>
</dbReference>
<dbReference type="InterPro" id="IPR050680">
    <property type="entry name" value="YpeA/RimI_acetyltransf"/>
</dbReference>
<evidence type="ECO:0000313" key="5">
    <source>
        <dbReference type="Proteomes" id="UP001556196"/>
    </source>
</evidence>
<dbReference type="EC" id="2.3.1.-" evidence="4"/>
<gene>
    <name evidence="4" type="ORF">ABUE31_09535</name>
</gene>
<keyword evidence="2 4" id="KW-0012">Acyltransferase</keyword>
<proteinExistence type="predicted"/>
<protein>
    <submittedName>
        <fullName evidence="4">GNAT family N-acetyltransferase</fullName>
        <ecNumber evidence="4">2.3.1.-</ecNumber>
    </submittedName>
</protein>
<name>A0ABV3R0D9_9HYPH</name>
<dbReference type="Proteomes" id="UP001556196">
    <property type="component" value="Unassembled WGS sequence"/>
</dbReference>
<dbReference type="Gene3D" id="3.40.630.30">
    <property type="match status" value="1"/>
</dbReference>
<dbReference type="PANTHER" id="PTHR43420">
    <property type="entry name" value="ACETYLTRANSFERASE"/>
    <property type="match status" value="1"/>
</dbReference>
<dbReference type="PROSITE" id="PS51186">
    <property type="entry name" value="GNAT"/>
    <property type="match status" value="1"/>
</dbReference>
<organism evidence="4 5">
    <name type="scientific">Mesorhizobium marinum</name>
    <dbReference type="NCBI Taxonomy" id="3228790"/>
    <lineage>
        <taxon>Bacteria</taxon>
        <taxon>Pseudomonadati</taxon>
        <taxon>Pseudomonadota</taxon>
        <taxon>Alphaproteobacteria</taxon>
        <taxon>Hyphomicrobiales</taxon>
        <taxon>Phyllobacteriaceae</taxon>
        <taxon>Mesorhizobium</taxon>
    </lineage>
</organism>
<dbReference type="PANTHER" id="PTHR43420:SF12">
    <property type="entry name" value="N-ACETYLTRANSFERASE DOMAIN-CONTAINING PROTEIN"/>
    <property type="match status" value="1"/>
</dbReference>
<dbReference type="EMBL" id="JBFOCI010000002">
    <property type="protein sequence ID" value="MEW9806223.1"/>
    <property type="molecule type" value="Genomic_DNA"/>
</dbReference>
<dbReference type="Pfam" id="PF00583">
    <property type="entry name" value="Acetyltransf_1"/>
    <property type="match status" value="1"/>
</dbReference>
<dbReference type="InterPro" id="IPR016181">
    <property type="entry name" value="Acyl_CoA_acyltransferase"/>
</dbReference>
<keyword evidence="5" id="KW-1185">Reference proteome</keyword>
<keyword evidence="1 4" id="KW-0808">Transferase</keyword>
<dbReference type="InterPro" id="IPR000182">
    <property type="entry name" value="GNAT_dom"/>
</dbReference>
<evidence type="ECO:0000259" key="3">
    <source>
        <dbReference type="PROSITE" id="PS51186"/>
    </source>
</evidence>
<reference evidence="4 5" key="1">
    <citation type="submission" date="2024-06" db="EMBL/GenBank/DDBJ databases">
        <authorList>
            <person name="Tuo L."/>
        </authorList>
    </citation>
    <scope>NUCLEOTIDE SEQUENCE [LARGE SCALE GENOMIC DNA]</scope>
    <source>
        <strain evidence="4 5">ZMM04-5</strain>
    </source>
</reference>
<evidence type="ECO:0000256" key="1">
    <source>
        <dbReference type="ARBA" id="ARBA00022679"/>
    </source>
</evidence>
<accession>A0ABV3R0D9</accession>
<sequence length="163" mass="17970">MRIPFLTTKARDFALEPLAVGDSRAIAAIHREDFARPWTDGEFASLLGQDAVFGYAVRETGRGGSAPVGFVLARLAAGEGEILTVAVARTHRRLGLGWRLMDAVLRELHTQRAEALFLEVDETNAAAIALYRRLGFFEVGKRPHYYESAGGRSGALVMRRDLR</sequence>